<dbReference type="eggNOG" id="COG3842">
    <property type="taxonomic scope" value="Bacteria"/>
</dbReference>
<sequence>MSELRLHQVAKRYGRQPVLHGIDLHIRQGELVVFVGPSGCGKSTLLRTIAGLEEQDSGQILLGGEDISRQPPGQRQMAMVFQSYALYPHMTVAENMGFALKMAGERRQVIDEKVAQVAEMLQLTPLLDRKPGALSGGQRQRVAIGRAIVRKPRLFLFDEPLSNLDAKLRTHTRVQLKALHQQLAATMIYVTHDQVEAMTLADRIVVLHEGRIAQVGTPEELYHQPATTFVAGFIGTPEMNFFPLSPGQTPSHDHIPSSDQTLSPWLQRLAHDERAVTLGIRPDAFEIAEGIPTFQVDLVENLGAQYHLHGHFIHEPGMKLVVESRTPVRLGQELALQVAPARCHWFDAAGRRLPSSPHAGQQEYRHGA</sequence>
<dbReference type="PROSITE" id="PS50893">
    <property type="entry name" value="ABC_TRANSPORTER_2"/>
    <property type="match status" value="1"/>
</dbReference>
<keyword evidence="3" id="KW-0547">Nucleotide-binding</keyword>
<dbReference type="InterPro" id="IPR027417">
    <property type="entry name" value="P-loop_NTPase"/>
</dbReference>
<dbReference type="RefSeq" id="WP_012770913.1">
    <property type="nucleotide sequence ID" value="NC_012912.1"/>
</dbReference>
<dbReference type="STRING" id="561229.Dd1591_3243"/>
<feature type="domain" description="ABC transporter" evidence="5">
    <location>
        <begin position="4"/>
        <end position="234"/>
    </location>
</feature>
<keyword evidence="1" id="KW-0813">Transport</keyword>
<evidence type="ECO:0000256" key="2">
    <source>
        <dbReference type="ARBA" id="ARBA00022597"/>
    </source>
</evidence>
<dbReference type="Pfam" id="PF08402">
    <property type="entry name" value="TOBE_2"/>
    <property type="match status" value="1"/>
</dbReference>
<dbReference type="InterPro" id="IPR015855">
    <property type="entry name" value="ABC_transpr_MalK-like"/>
</dbReference>
<dbReference type="Pfam" id="PF00005">
    <property type="entry name" value="ABC_tran"/>
    <property type="match status" value="1"/>
</dbReference>
<name>C6CHV7_DICC1</name>
<keyword evidence="2" id="KW-0762">Sugar transport</keyword>
<dbReference type="InterPro" id="IPR003439">
    <property type="entry name" value="ABC_transporter-like_ATP-bd"/>
</dbReference>
<dbReference type="PANTHER" id="PTHR43875">
    <property type="entry name" value="MALTODEXTRIN IMPORT ATP-BINDING PROTEIN MSMX"/>
    <property type="match status" value="1"/>
</dbReference>
<evidence type="ECO:0000313" key="6">
    <source>
        <dbReference type="EMBL" id="ACT08063.1"/>
    </source>
</evidence>
<dbReference type="Proteomes" id="UP000002735">
    <property type="component" value="Chromosome"/>
</dbReference>
<dbReference type="InterPro" id="IPR008995">
    <property type="entry name" value="Mo/tungstate-bd_C_term_dom"/>
</dbReference>
<dbReference type="InterPro" id="IPR003593">
    <property type="entry name" value="AAA+_ATPase"/>
</dbReference>
<dbReference type="NCBIfam" id="NF008653">
    <property type="entry name" value="PRK11650.1"/>
    <property type="match status" value="1"/>
</dbReference>
<dbReference type="InterPro" id="IPR013611">
    <property type="entry name" value="Transp-assoc_OB_typ2"/>
</dbReference>
<dbReference type="Gene3D" id="3.40.50.300">
    <property type="entry name" value="P-loop containing nucleotide triphosphate hydrolases"/>
    <property type="match status" value="1"/>
</dbReference>
<dbReference type="KEGG" id="dze:Dd1591_3243"/>
<evidence type="ECO:0000256" key="3">
    <source>
        <dbReference type="ARBA" id="ARBA00022741"/>
    </source>
</evidence>
<dbReference type="PROSITE" id="PS00211">
    <property type="entry name" value="ABC_TRANSPORTER_1"/>
    <property type="match status" value="1"/>
</dbReference>
<dbReference type="GO" id="GO:0015423">
    <property type="term" value="F:ABC-type maltose transporter activity"/>
    <property type="evidence" value="ECO:0007669"/>
    <property type="project" value="TreeGrafter"/>
</dbReference>
<keyword evidence="4" id="KW-0067">ATP-binding</keyword>
<dbReference type="SUPFAM" id="SSF52540">
    <property type="entry name" value="P-loop containing nucleoside triphosphate hydrolases"/>
    <property type="match status" value="1"/>
</dbReference>
<gene>
    <name evidence="6" type="ordered locus">Dd1591_3243</name>
</gene>
<dbReference type="HOGENOM" id="CLU_000604_1_1_6"/>
<dbReference type="InterPro" id="IPR047641">
    <property type="entry name" value="ABC_transpr_MalK/UgpC-like"/>
</dbReference>
<evidence type="ECO:0000313" key="7">
    <source>
        <dbReference type="Proteomes" id="UP000002735"/>
    </source>
</evidence>
<dbReference type="GeneID" id="45081298"/>
<proteinExistence type="predicted"/>
<evidence type="ECO:0000256" key="4">
    <source>
        <dbReference type="ARBA" id="ARBA00022840"/>
    </source>
</evidence>
<dbReference type="Gene3D" id="2.40.50.100">
    <property type="match status" value="1"/>
</dbReference>
<dbReference type="SMART" id="SM00382">
    <property type="entry name" value="AAA"/>
    <property type="match status" value="1"/>
</dbReference>
<evidence type="ECO:0000256" key="1">
    <source>
        <dbReference type="ARBA" id="ARBA00022448"/>
    </source>
</evidence>
<dbReference type="GO" id="GO:0055052">
    <property type="term" value="C:ATP-binding cassette (ABC) transporter complex, substrate-binding subunit-containing"/>
    <property type="evidence" value="ECO:0007669"/>
    <property type="project" value="TreeGrafter"/>
</dbReference>
<dbReference type="InterPro" id="IPR017871">
    <property type="entry name" value="ABC_transporter-like_CS"/>
</dbReference>
<dbReference type="AlphaFoldDB" id="C6CHV7"/>
<protein>
    <submittedName>
        <fullName evidence="6">ABC transporter related</fullName>
    </submittedName>
</protein>
<dbReference type="GO" id="GO:0016887">
    <property type="term" value="F:ATP hydrolysis activity"/>
    <property type="evidence" value="ECO:0007669"/>
    <property type="project" value="InterPro"/>
</dbReference>
<organism evidence="6 7">
    <name type="scientific">Dickeya chrysanthemi (strain Ech1591)</name>
    <name type="common">Dickeya zeae (strain Ech1591)</name>
    <dbReference type="NCBI Taxonomy" id="561229"/>
    <lineage>
        <taxon>Bacteria</taxon>
        <taxon>Pseudomonadati</taxon>
        <taxon>Pseudomonadota</taxon>
        <taxon>Gammaproteobacteria</taxon>
        <taxon>Enterobacterales</taxon>
        <taxon>Pectobacteriaceae</taxon>
        <taxon>Dickeya</taxon>
    </lineage>
</organism>
<reference evidence="6 7" key="1">
    <citation type="submission" date="2009-06" db="EMBL/GenBank/DDBJ databases">
        <title>Complete sequence of Dickeya zeae Ech1591.</title>
        <authorList>
            <consortium name="US DOE Joint Genome Institute"/>
            <person name="Lucas S."/>
            <person name="Copeland A."/>
            <person name="Lapidus A."/>
            <person name="Glavina del Rio T."/>
            <person name="Tice H."/>
            <person name="Bruce D."/>
            <person name="Goodwin L."/>
            <person name="Pitluck S."/>
            <person name="Chertkov O."/>
            <person name="Brettin T."/>
            <person name="Detter J.C."/>
            <person name="Han C."/>
            <person name="Larimer F."/>
            <person name="Land M."/>
            <person name="Hauser L."/>
            <person name="Kyrpides N."/>
            <person name="Ovchinnikova G."/>
            <person name="Balakrishnan V."/>
            <person name="Glasner J."/>
            <person name="Perna N.T."/>
        </authorList>
    </citation>
    <scope>NUCLEOTIDE SEQUENCE [LARGE SCALE GENOMIC DNA]</scope>
    <source>
        <strain evidence="6 7">Ech1591</strain>
    </source>
</reference>
<dbReference type="PANTHER" id="PTHR43875:SF3">
    <property type="entry name" value="MALTOSE_MALTODEXTRIN IMPORT ATP-BINDING PROTEIN MALK"/>
    <property type="match status" value="1"/>
</dbReference>
<dbReference type="SUPFAM" id="SSF50331">
    <property type="entry name" value="MOP-like"/>
    <property type="match status" value="1"/>
</dbReference>
<dbReference type="CDD" id="cd03301">
    <property type="entry name" value="ABC_MalK_N"/>
    <property type="match status" value="1"/>
</dbReference>
<dbReference type="GO" id="GO:0005524">
    <property type="term" value="F:ATP binding"/>
    <property type="evidence" value="ECO:0007669"/>
    <property type="project" value="UniProtKB-KW"/>
</dbReference>
<accession>C6CHV7</accession>
<dbReference type="GO" id="GO:1990060">
    <property type="term" value="C:maltose transport complex"/>
    <property type="evidence" value="ECO:0007669"/>
    <property type="project" value="TreeGrafter"/>
</dbReference>
<evidence type="ECO:0000259" key="5">
    <source>
        <dbReference type="PROSITE" id="PS50893"/>
    </source>
</evidence>
<dbReference type="EMBL" id="CP001655">
    <property type="protein sequence ID" value="ACT08063.1"/>
    <property type="molecule type" value="Genomic_DNA"/>
</dbReference>
<dbReference type="FunFam" id="3.40.50.300:FF:000042">
    <property type="entry name" value="Maltose/maltodextrin ABC transporter, ATP-binding protein"/>
    <property type="match status" value="1"/>
</dbReference>
<dbReference type="OrthoDB" id="9802264at2"/>